<dbReference type="PANTHER" id="PTHR13847">
    <property type="entry name" value="SARCOSINE DEHYDROGENASE-RELATED"/>
    <property type="match status" value="1"/>
</dbReference>
<dbReference type="AlphaFoldDB" id="A0A2Z5A2B2"/>
<keyword evidence="1" id="KW-0560">Oxidoreductase</keyword>
<dbReference type="Gene3D" id="3.30.9.10">
    <property type="entry name" value="D-Amino Acid Oxidase, subunit A, domain 2"/>
    <property type="match status" value="1"/>
</dbReference>
<dbReference type="Proteomes" id="UP000250579">
    <property type="component" value="Chromosome"/>
</dbReference>
<accession>A0A2Z5A2B2</accession>
<sequence length="373" mass="39034">MKSVAEVLVVGAGIVGASCAAALAARGCRVRVLDAGLPGASAAGMGHLVVMDDDPAELTLSARSLALWRELVPQLPSAADYRNCGTLWLARNADELDLIEAKRQRLDAQGVANQPLNAAATAAAEPALTTLAGSLEVPGDGLLYAPVVAAWLLQRSPLIEFQRARVTVVEGRRVRLDDGRWLSADAVVLAAGLQAASLCPDLPLVPKKGHLLITDRYPEQVRHQLVEIGYGASAHAHASSGASVAFNVQPRPTGQLLIGSSRQFERPDMAVEPAVVGQLLRRALDYLPGLTHTSLIRGWTGQRAASPDGLPLIGAHPDQPGLWLAVGHEGLGVTTAPATAEAIASGLFGEPSTFHVEPFAPARFPIAPRSQAC</sequence>
<dbReference type="InterPro" id="IPR006076">
    <property type="entry name" value="FAD-dep_OxRdtase"/>
</dbReference>
<evidence type="ECO:0000259" key="2">
    <source>
        <dbReference type="Pfam" id="PF01266"/>
    </source>
</evidence>
<evidence type="ECO:0000256" key="1">
    <source>
        <dbReference type="ARBA" id="ARBA00023002"/>
    </source>
</evidence>
<name>A0A2Z5A2B2_9PSED</name>
<dbReference type="PROSITE" id="PS51257">
    <property type="entry name" value="PROKAR_LIPOPROTEIN"/>
    <property type="match status" value="1"/>
</dbReference>
<evidence type="ECO:0000313" key="3">
    <source>
        <dbReference type="EMBL" id="AXA64647.1"/>
    </source>
</evidence>
<dbReference type="GO" id="GO:0016491">
    <property type="term" value="F:oxidoreductase activity"/>
    <property type="evidence" value="ECO:0007669"/>
    <property type="project" value="UniProtKB-KW"/>
</dbReference>
<gene>
    <name evidence="3" type="ORF">CE139_02130</name>
</gene>
<reference evidence="3 4" key="1">
    <citation type="submission" date="2017-06" db="EMBL/GenBank/DDBJ databases">
        <title>Evolution towards high GC content and high-temperature stress adaptation in endophytic Pseudomonas oryzihabitans impacted its plant-growth promoting traits.</title>
        <authorList>
            <person name="Nascimento F.X."/>
        </authorList>
    </citation>
    <scope>NUCLEOTIDE SEQUENCE [LARGE SCALE GENOMIC DNA]</scope>
    <source>
        <strain evidence="3 4">MS8</strain>
    </source>
</reference>
<proteinExistence type="predicted"/>
<evidence type="ECO:0000313" key="4">
    <source>
        <dbReference type="Proteomes" id="UP000250579"/>
    </source>
</evidence>
<dbReference type="InterPro" id="IPR036188">
    <property type="entry name" value="FAD/NAD-bd_sf"/>
</dbReference>
<organism evidence="3 4">
    <name type="scientific">Pseudomonas oryzihabitans</name>
    <dbReference type="NCBI Taxonomy" id="47885"/>
    <lineage>
        <taxon>Bacteria</taxon>
        <taxon>Pseudomonadati</taxon>
        <taxon>Pseudomonadota</taxon>
        <taxon>Gammaproteobacteria</taxon>
        <taxon>Pseudomonadales</taxon>
        <taxon>Pseudomonadaceae</taxon>
        <taxon>Pseudomonas</taxon>
    </lineage>
</organism>
<dbReference type="EMBL" id="CP022198">
    <property type="protein sequence ID" value="AXA64647.1"/>
    <property type="molecule type" value="Genomic_DNA"/>
</dbReference>
<protein>
    <submittedName>
        <fullName evidence="3">D-amino-acid oxidase</fullName>
    </submittedName>
</protein>
<dbReference type="SUPFAM" id="SSF54373">
    <property type="entry name" value="FAD-linked reductases, C-terminal domain"/>
    <property type="match status" value="1"/>
</dbReference>
<dbReference type="PANTHER" id="PTHR13847:SF287">
    <property type="entry name" value="FAD-DEPENDENT OXIDOREDUCTASE DOMAIN-CONTAINING PROTEIN 1"/>
    <property type="match status" value="1"/>
</dbReference>
<dbReference type="RefSeq" id="WP_208693379.1">
    <property type="nucleotide sequence ID" value="NZ_CP022198.1"/>
</dbReference>
<dbReference type="SUPFAM" id="SSF51905">
    <property type="entry name" value="FAD/NAD(P)-binding domain"/>
    <property type="match status" value="1"/>
</dbReference>
<dbReference type="GO" id="GO:0005737">
    <property type="term" value="C:cytoplasm"/>
    <property type="evidence" value="ECO:0007669"/>
    <property type="project" value="TreeGrafter"/>
</dbReference>
<dbReference type="Pfam" id="PF01266">
    <property type="entry name" value="DAO"/>
    <property type="match status" value="1"/>
</dbReference>
<dbReference type="STRING" id="47885.APT59_21765"/>
<dbReference type="Gene3D" id="3.50.50.60">
    <property type="entry name" value="FAD/NAD(P)-binding domain"/>
    <property type="match status" value="1"/>
</dbReference>
<feature type="domain" description="FAD dependent oxidoreductase" evidence="2">
    <location>
        <begin position="7"/>
        <end position="344"/>
    </location>
</feature>